<evidence type="ECO:0000256" key="4">
    <source>
        <dbReference type="ARBA" id="ARBA00023163"/>
    </source>
</evidence>
<keyword evidence="1" id="KW-0678">Repressor</keyword>
<comment type="caution">
    <text evidence="7">The sequence shown here is derived from an EMBL/GenBank/DDBJ whole genome shotgun (WGS) entry which is preliminary data.</text>
</comment>
<feature type="coiled-coil region" evidence="5">
    <location>
        <begin position="81"/>
        <end position="146"/>
    </location>
</feature>
<keyword evidence="4" id="KW-0804">Transcription</keyword>
<evidence type="ECO:0000256" key="1">
    <source>
        <dbReference type="ARBA" id="ARBA00022491"/>
    </source>
</evidence>
<protein>
    <submittedName>
        <fullName evidence="7">MerR family transcriptional regulator</fullName>
    </submittedName>
</protein>
<dbReference type="PANTHER" id="PTHR30204">
    <property type="entry name" value="REDOX-CYCLING DRUG-SENSING TRANSCRIPTIONAL ACTIVATOR SOXR"/>
    <property type="match status" value="1"/>
</dbReference>
<evidence type="ECO:0000313" key="7">
    <source>
        <dbReference type="EMBL" id="MBW6408853.1"/>
    </source>
</evidence>
<evidence type="ECO:0000313" key="8">
    <source>
        <dbReference type="Proteomes" id="UP001519921"/>
    </source>
</evidence>
<dbReference type="PROSITE" id="PS00552">
    <property type="entry name" value="HTH_MERR_1"/>
    <property type="match status" value="1"/>
</dbReference>
<evidence type="ECO:0000256" key="2">
    <source>
        <dbReference type="ARBA" id="ARBA00023015"/>
    </source>
</evidence>
<dbReference type="PANTHER" id="PTHR30204:SF69">
    <property type="entry name" value="MERR-FAMILY TRANSCRIPTIONAL REGULATOR"/>
    <property type="match status" value="1"/>
</dbReference>
<keyword evidence="3" id="KW-0238">DNA-binding</keyword>
<dbReference type="SUPFAM" id="SSF46955">
    <property type="entry name" value="Putative DNA-binding domain"/>
    <property type="match status" value="1"/>
</dbReference>
<dbReference type="InterPro" id="IPR009061">
    <property type="entry name" value="DNA-bd_dom_put_sf"/>
</dbReference>
<keyword evidence="2" id="KW-0805">Transcription regulation</keyword>
<evidence type="ECO:0000259" key="6">
    <source>
        <dbReference type="PROSITE" id="PS50937"/>
    </source>
</evidence>
<keyword evidence="8" id="KW-1185">Reference proteome</keyword>
<dbReference type="RefSeq" id="WP_219777904.1">
    <property type="nucleotide sequence ID" value="NZ_JAHXPT010000001.1"/>
</dbReference>
<organism evidence="7 8">
    <name type="scientific">Clostridium weizhouense</name>
    <dbReference type="NCBI Taxonomy" id="2859781"/>
    <lineage>
        <taxon>Bacteria</taxon>
        <taxon>Bacillati</taxon>
        <taxon>Bacillota</taxon>
        <taxon>Clostridia</taxon>
        <taxon>Eubacteriales</taxon>
        <taxon>Clostridiaceae</taxon>
        <taxon>Clostridium</taxon>
    </lineage>
</organism>
<dbReference type="Proteomes" id="UP001519921">
    <property type="component" value="Unassembled WGS sequence"/>
</dbReference>
<dbReference type="Pfam" id="PF13411">
    <property type="entry name" value="MerR_1"/>
    <property type="match status" value="1"/>
</dbReference>
<gene>
    <name evidence="7" type="ORF">KYD98_01955</name>
</gene>
<dbReference type="Gene3D" id="1.10.1660.10">
    <property type="match status" value="1"/>
</dbReference>
<keyword evidence="5" id="KW-0175">Coiled coil</keyword>
<evidence type="ECO:0000256" key="5">
    <source>
        <dbReference type="SAM" id="Coils"/>
    </source>
</evidence>
<dbReference type="InterPro" id="IPR000551">
    <property type="entry name" value="MerR-type_HTH_dom"/>
</dbReference>
<dbReference type="PROSITE" id="PS50937">
    <property type="entry name" value="HTH_MERR_2"/>
    <property type="match status" value="1"/>
</dbReference>
<dbReference type="InterPro" id="IPR011256">
    <property type="entry name" value="Reg_factor_effector_dom_sf"/>
</dbReference>
<reference evidence="7 8" key="1">
    <citation type="submission" date="2021-07" db="EMBL/GenBank/DDBJ databases">
        <title>Clostridium weizhouense sp. nov., an anaerobic bacterium isolated from activated sludge of Petroleum wastewater.</title>
        <authorList>
            <person name="Li Q."/>
        </authorList>
    </citation>
    <scope>NUCLEOTIDE SEQUENCE [LARGE SCALE GENOMIC DNA]</scope>
    <source>
        <strain evidence="7 8">YB-6</strain>
    </source>
</reference>
<dbReference type="SMART" id="SM00422">
    <property type="entry name" value="HTH_MERR"/>
    <property type="match status" value="1"/>
</dbReference>
<evidence type="ECO:0000256" key="3">
    <source>
        <dbReference type="ARBA" id="ARBA00023125"/>
    </source>
</evidence>
<sequence length="277" mass="33173">MDKYFSIGEISKLSNLSVQTLRHYDKLGLLKPSLVKKNGYRYYSLEQFYKLDFIIFYRKLGLSLLEIKEIMLNKITIEGTVDLLQNQEYEIDRQIRELQKQKKLIQKKNQHIKSMLMKPLGIPFLNEKQKKKIAKVNMSNKDLEDAEMSFRKVVNTLPKLNDIFNLELLYEINYEEFNKKREVKYNIYFNIIDNNIEDDKNIKICELKEGVYASIFCIDYYENYEKYIKQLLKFIKEESLKVEGPLYESYIASEFCDDKEKGFMELFIKITKAHSKK</sequence>
<dbReference type="EMBL" id="JAHXPT010000001">
    <property type="protein sequence ID" value="MBW6408853.1"/>
    <property type="molecule type" value="Genomic_DNA"/>
</dbReference>
<name>A0ABS7AL77_9CLOT</name>
<dbReference type="SUPFAM" id="SSF55136">
    <property type="entry name" value="Probable bacterial effector-binding domain"/>
    <property type="match status" value="1"/>
</dbReference>
<feature type="domain" description="HTH merR-type" evidence="6">
    <location>
        <begin position="4"/>
        <end position="73"/>
    </location>
</feature>
<accession>A0ABS7AL77</accession>
<dbReference type="Gene3D" id="3.20.80.10">
    <property type="entry name" value="Regulatory factor, effector binding domain"/>
    <property type="match status" value="1"/>
</dbReference>
<dbReference type="InterPro" id="IPR047057">
    <property type="entry name" value="MerR_fam"/>
</dbReference>
<proteinExistence type="predicted"/>